<dbReference type="GO" id="GO:0016138">
    <property type="term" value="P:glycoside biosynthetic process"/>
    <property type="evidence" value="ECO:0007669"/>
    <property type="project" value="UniProtKB-ARBA"/>
</dbReference>
<comment type="caution">
    <text evidence="7">The sequence shown here is derived from an EMBL/GenBank/DDBJ whole genome shotgun (WGS) entry which is preliminary data.</text>
</comment>
<dbReference type="Gene3D" id="3.40.50.2000">
    <property type="entry name" value="Glycogen Phosphorylase B"/>
    <property type="match status" value="2"/>
</dbReference>
<dbReference type="Pfam" id="PF00201">
    <property type="entry name" value="UDPGT"/>
    <property type="match status" value="1"/>
</dbReference>
<dbReference type="CDD" id="cd03784">
    <property type="entry name" value="GT1_Gtf-like"/>
    <property type="match status" value="1"/>
</dbReference>
<dbReference type="EMBL" id="JBJUIK010000013">
    <property type="protein sequence ID" value="KAL3508110.1"/>
    <property type="molecule type" value="Genomic_DNA"/>
</dbReference>
<dbReference type="Proteomes" id="UP001630127">
    <property type="component" value="Unassembled WGS sequence"/>
</dbReference>
<proteinExistence type="inferred from homology"/>
<keyword evidence="3 4" id="KW-0808">Transferase</keyword>
<feature type="domain" description="Glycosyltransferase N-terminal" evidence="6">
    <location>
        <begin position="2"/>
        <end position="225"/>
    </location>
</feature>
<dbReference type="EC" id="2.4.1.-" evidence="5"/>
<dbReference type="InterPro" id="IPR035595">
    <property type="entry name" value="UDP_glycos_trans_CS"/>
</dbReference>
<accession>A0ABD2YPP2</accession>
<evidence type="ECO:0000256" key="3">
    <source>
        <dbReference type="ARBA" id="ARBA00022679"/>
    </source>
</evidence>
<evidence type="ECO:0000256" key="1">
    <source>
        <dbReference type="ARBA" id="ARBA00009995"/>
    </source>
</evidence>
<comment type="similarity">
    <text evidence="1 4">Belongs to the UDP-glycosyltransferase family.</text>
</comment>
<dbReference type="InterPro" id="IPR058980">
    <property type="entry name" value="Glyco_transf_N"/>
</dbReference>
<dbReference type="GO" id="GO:0008194">
    <property type="term" value="F:UDP-glycosyltransferase activity"/>
    <property type="evidence" value="ECO:0007669"/>
    <property type="project" value="UniProtKB-ARBA"/>
</dbReference>
<evidence type="ECO:0000256" key="2">
    <source>
        <dbReference type="ARBA" id="ARBA00022676"/>
    </source>
</evidence>
<dbReference type="PANTHER" id="PTHR48044:SF29">
    <property type="entry name" value="GLYCOSYLTRANSFERASE"/>
    <property type="match status" value="1"/>
</dbReference>
<evidence type="ECO:0000256" key="5">
    <source>
        <dbReference type="RuleBase" id="RU362057"/>
    </source>
</evidence>
<evidence type="ECO:0000313" key="8">
    <source>
        <dbReference type="Proteomes" id="UP001630127"/>
    </source>
</evidence>
<name>A0ABD2YPP2_9GENT</name>
<dbReference type="InterPro" id="IPR002213">
    <property type="entry name" value="UDP_glucos_trans"/>
</dbReference>
<dbReference type="AlphaFoldDB" id="A0ABD2YPP2"/>
<dbReference type="PROSITE" id="PS00375">
    <property type="entry name" value="UDPGT"/>
    <property type="match status" value="1"/>
</dbReference>
<keyword evidence="8" id="KW-1185">Reference proteome</keyword>
<evidence type="ECO:0000313" key="7">
    <source>
        <dbReference type="EMBL" id="KAL3508110.1"/>
    </source>
</evidence>
<dbReference type="PANTHER" id="PTHR48044">
    <property type="entry name" value="GLYCOSYLTRANSFERASE"/>
    <property type="match status" value="1"/>
</dbReference>
<protein>
    <recommendedName>
        <fullName evidence="5">Glycosyltransferase</fullName>
        <ecNumber evidence="5">2.4.1.-</ecNumber>
    </recommendedName>
</protein>
<evidence type="ECO:0000256" key="4">
    <source>
        <dbReference type="RuleBase" id="RU003718"/>
    </source>
</evidence>
<organism evidence="7 8">
    <name type="scientific">Cinchona calisaya</name>
    <dbReference type="NCBI Taxonomy" id="153742"/>
    <lineage>
        <taxon>Eukaryota</taxon>
        <taxon>Viridiplantae</taxon>
        <taxon>Streptophyta</taxon>
        <taxon>Embryophyta</taxon>
        <taxon>Tracheophyta</taxon>
        <taxon>Spermatophyta</taxon>
        <taxon>Magnoliopsida</taxon>
        <taxon>eudicotyledons</taxon>
        <taxon>Gunneridae</taxon>
        <taxon>Pentapetalae</taxon>
        <taxon>asterids</taxon>
        <taxon>lamiids</taxon>
        <taxon>Gentianales</taxon>
        <taxon>Rubiaceae</taxon>
        <taxon>Cinchonoideae</taxon>
        <taxon>Cinchoneae</taxon>
        <taxon>Cinchona</taxon>
    </lineage>
</organism>
<dbReference type="SUPFAM" id="SSF53756">
    <property type="entry name" value="UDP-Glycosyltransferase/glycogen phosphorylase"/>
    <property type="match status" value="1"/>
</dbReference>
<evidence type="ECO:0000259" key="6">
    <source>
        <dbReference type="Pfam" id="PF26168"/>
    </source>
</evidence>
<dbReference type="FunFam" id="3.40.50.2000:FF:000060">
    <property type="entry name" value="Glycosyltransferase"/>
    <property type="match status" value="1"/>
</dbReference>
<dbReference type="Pfam" id="PF26168">
    <property type="entry name" value="Glyco_transf_N"/>
    <property type="match status" value="1"/>
</dbReference>
<reference evidence="7 8" key="1">
    <citation type="submission" date="2024-11" db="EMBL/GenBank/DDBJ databases">
        <title>A near-complete genome assembly of Cinchona calisaya.</title>
        <authorList>
            <person name="Lian D.C."/>
            <person name="Zhao X.W."/>
            <person name="Wei L."/>
        </authorList>
    </citation>
    <scope>NUCLEOTIDE SEQUENCE [LARGE SCALE GENOMIC DNA]</scope>
    <source>
        <tissue evidence="7">Nenye</tissue>
    </source>
</reference>
<sequence length="451" mass="51403">MMFPWLAHGHISPFLQLSKKLTQRNFKVYFCSTAINLSFIKKNFAEDLTDNLIELVEFHLPELPQLPPHYHTTKDLPSHLMSTLLESFQNAKPSFSNILNNLNPDLLIYDGFQTWAPKLAAMNNIPCVHFLTSGAATMSSYYHQHIYGIGSDTYPFSGIFQTEYERKKVKELYESNRDLEEVVARCFELSSEFVLMKSSREVEGKYLDYLSSLCGKKMVTIGPLIQESNHNIDQNNSDHVDIIKFLNKKDQSSVVFVSFGSEYFLSKEEREEIAYGLQLSDVNFIWVVRFPVGTKVGTIQEALPEGYLEKVKERGMVVDGWAPQAKILEHSSTGAFVSHCGWSSAMESLHYGVPLIAMPIQFDQPTNARLMVEIGVGMEVLRDENGKFKREEIARVIKLVALEKNGEGIRGKARELSKKLRLKGEEELDEALDELWNLCSKNKQQVNQRPS</sequence>
<gene>
    <name evidence="7" type="ORF">ACH5RR_033492</name>
</gene>
<keyword evidence="2 4" id="KW-0328">Glycosyltransferase</keyword>